<feature type="transmembrane region" description="Helical" evidence="4">
    <location>
        <begin position="193"/>
        <end position="216"/>
    </location>
</feature>
<comment type="similarity">
    <text evidence="2">Belongs to the methyl-accepting chemotaxis (MCP) protein family.</text>
</comment>
<dbReference type="Pfam" id="PF00672">
    <property type="entry name" value="HAMP"/>
    <property type="match status" value="1"/>
</dbReference>
<dbReference type="InterPro" id="IPR024478">
    <property type="entry name" value="HlyB_4HB_MCP"/>
</dbReference>
<reference evidence="7 8" key="1">
    <citation type="submission" date="2018-08" db="EMBL/GenBank/DDBJ databases">
        <title>Genome of Clostridium chromiireducens C1, DSM12136.</title>
        <authorList>
            <person name="Xing M."/>
            <person name="Wei Y."/>
            <person name="Ang E.L."/>
            <person name="Zhao H."/>
            <person name="Zhang Y."/>
        </authorList>
    </citation>
    <scope>NUCLEOTIDE SEQUENCE [LARGE SCALE GENOMIC DNA]</scope>
    <source>
        <strain evidence="7 8">C1</strain>
    </source>
</reference>
<dbReference type="InterPro" id="IPR003660">
    <property type="entry name" value="HAMP_dom"/>
</dbReference>
<keyword evidence="3" id="KW-0807">Transducer</keyword>
<evidence type="ECO:0000256" key="3">
    <source>
        <dbReference type="PROSITE-ProRule" id="PRU00284"/>
    </source>
</evidence>
<gene>
    <name evidence="7" type="ORF">D2A34_16870</name>
</gene>
<dbReference type="CDD" id="cd11386">
    <property type="entry name" value="MCP_signal"/>
    <property type="match status" value="1"/>
</dbReference>
<organism evidence="7 8">
    <name type="scientific">Clostridium chromiireducens</name>
    <dbReference type="NCBI Taxonomy" id="225345"/>
    <lineage>
        <taxon>Bacteria</taxon>
        <taxon>Bacillati</taxon>
        <taxon>Bacillota</taxon>
        <taxon>Clostridia</taxon>
        <taxon>Eubacteriales</taxon>
        <taxon>Clostridiaceae</taxon>
        <taxon>Clostridium</taxon>
    </lineage>
</organism>
<dbReference type="PANTHER" id="PTHR43531:SF11">
    <property type="entry name" value="METHYL-ACCEPTING CHEMOTAXIS PROTEIN 3"/>
    <property type="match status" value="1"/>
</dbReference>
<dbReference type="Gene3D" id="6.10.340.10">
    <property type="match status" value="1"/>
</dbReference>
<evidence type="ECO:0000259" key="6">
    <source>
        <dbReference type="PROSITE" id="PS50885"/>
    </source>
</evidence>
<keyword evidence="1" id="KW-0145">Chemotaxis</keyword>
<dbReference type="Pfam" id="PF00015">
    <property type="entry name" value="MCPsignal"/>
    <property type="match status" value="1"/>
</dbReference>
<evidence type="ECO:0000256" key="2">
    <source>
        <dbReference type="ARBA" id="ARBA00029447"/>
    </source>
</evidence>
<dbReference type="GO" id="GO:0007165">
    <property type="term" value="P:signal transduction"/>
    <property type="evidence" value="ECO:0007669"/>
    <property type="project" value="UniProtKB-KW"/>
</dbReference>
<evidence type="ECO:0000256" key="1">
    <source>
        <dbReference type="ARBA" id="ARBA00022500"/>
    </source>
</evidence>
<dbReference type="Pfam" id="PF12729">
    <property type="entry name" value="4HB_MCP_1"/>
    <property type="match status" value="1"/>
</dbReference>
<dbReference type="SMART" id="SM00283">
    <property type="entry name" value="MA"/>
    <property type="match status" value="1"/>
</dbReference>
<dbReference type="AlphaFoldDB" id="A0A399ILI5"/>
<dbReference type="SUPFAM" id="SSF58104">
    <property type="entry name" value="Methyl-accepting chemotaxis protein (MCP) signaling domain"/>
    <property type="match status" value="1"/>
</dbReference>
<accession>A0A399ILI5</accession>
<dbReference type="GO" id="GO:0005886">
    <property type="term" value="C:plasma membrane"/>
    <property type="evidence" value="ECO:0007669"/>
    <property type="project" value="TreeGrafter"/>
</dbReference>
<keyword evidence="4" id="KW-1133">Transmembrane helix</keyword>
<dbReference type="Pfam" id="PF18947">
    <property type="entry name" value="HAMP_2"/>
    <property type="match status" value="1"/>
</dbReference>
<dbReference type="GO" id="GO:0004888">
    <property type="term" value="F:transmembrane signaling receptor activity"/>
    <property type="evidence" value="ECO:0007669"/>
    <property type="project" value="TreeGrafter"/>
</dbReference>
<comment type="caution">
    <text evidence="7">The sequence shown here is derived from an EMBL/GenBank/DDBJ whole genome shotgun (WGS) entry which is preliminary data.</text>
</comment>
<evidence type="ECO:0000256" key="4">
    <source>
        <dbReference type="SAM" id="Phobius"/>
    </source>
</evidence>
<dbReference type="Proteomes" id="UP000265930">
    <property type="component" value="Unassembled WGS sequence"/>
</dbReference>
<protein>
    <submittedName>
        <fullName evidence="7">Methyl-accepting chemotaxis protein</fullName>
    </submittedName>
</protein>
<dbReference type="InterPro" id="IPR051310">
    <property type="entry name" value="MCP_chemotaxis"/>
</dbReference>
<dbReference type="CDD" id="cd06225">
    <property type="entry name" value="HAMP"/>
    <property type="match status" value="1"/>
</dbReference>
<feature type="transmembrane region" description="Helical" evidence="4">
    <location>
        <begin position="21"/>
        <end position="43"/>
    </location>
</feature>
<dbReference type="EMBL" id="QXDJ01000004">
    <property type="protein sequence ID" value="RII33417.1"/>
    <property type="molecule type" value="Genomic_DNA"/>
</dbReference>
<feature type="domain" description="Methyl-accepting transducer" evidence="5">
    <location>
        <begin position="324"/>
        <end position="553"/>
    </location>
</feature>
<evidence type="ECO:0000259" key="5">
    <source>
        <dbReference type="PROSITE" id="PS50111"/>
    </source>
</evidence>
<evidence type="ECO:0000313" key="8">
    <source>
        <dbReference type="Proteomes" id="UP000265930"/>
    </source>
</evidence>
<feature type="domain" description="HAMP" evidence="6">
    <location>
        <begin position="222"/>
        <end position="274"/>
    </location>
</feature>
<evidence type="ECO:0000313" key="7">
    <source>
        <dbReference type="EMBL" id="RII33417.1"/>
    </source>
</evidence>
<proteinExistence type="inferred from homology"/>
<dbReference type="Gene3D" id="1.10.287.950">
    <property type="entry name" value="Methyl-accepting chemotaxis protein"/>
    <property type="match status" value="1"/>
</dbReference>
<dbReference type="GO" id="GO:0006935">
    <property type="term" value="P:chemotaxis"/>
    <property type="evidence" value="ECO:0007669"/>
    <property type="project" value="UniProtKB-KW"/>
</dbReference>
<dbReference type="SMART" id="SM00304">
    <property type="entry name" value="HAMP"/>
    <property type="match status" value="1"/>
</dbReference>
<dbReference type="PROSITE" id="PS50885">
    <property type="entry name" value="HAMP"/>
    <property type="match status" value="1"/>
</dbReference>
<keyword evidence="4" id="KW-0472">Membrane</keyword>
<name>A0A399ILI5_9CLOT</name>
<dbReference type="PANTHER" id="PTHR43531">
    <property type="entry name" value="PROTEIN ICFG"/>
    <property type="match status" value="1"/>
</dbReference>
<sequence>MIKYIKVNVKDLPLRKKLFRSFMIITILGSLSSIISLVFLQLITVQYNKAINNYGFSQGEVGKLGIKVENSYSIVRDMVMLEDESFDETRKANVRDSINNYSEEIKQLLISIEKTNTTAIEKEEFEKIRNDISEYEPIRDRVLELGLEKKNKQASQIMKSQVSPVVEVLTVDVSELLQTKINICNDLVDKLKVLKIISILIILISIGITFGLTAFLSRYITNFISEPIENMNKIANQMAEGNLEVAIEVESKDEIGGLAESFSEMIKTLKAYINDISHVLGYISKGNLNVSTREEYKGDFVEIKKSLHNILISFNGVFTEINEATYLVTGSADKVASIAKVLSQGTVEQACSIQQLSASMTEINEKVQSTAKNAINTNSIATSLVKNIEESNYQMNEMLNAMNEIEKSSKDINNIIKVIDYISEQTNLLALNAAIEAARAGEAGKGFSVVADEVRNLANQSTNAAKQTTQLIEDSIKVVSFGKTLAQNTAQALKNVVEEVNKATELVHIIASASEEQAQSIKQVNDGILQITNVVQSTSLIAEQSATASNELTNQANTLDNMIEKYNKVHA</sequence>
<keyword evidence="4" id="KW-0812">Transmembrane</keyword>
<dbReference type="InterPro" id="IPR004089">
    <property type="entry name" value="MCPsignal_dom"/>
</dbReference>
<dbReference type="RefSeq" id="WP_119367360.1">
    <property type="nucleotide sequence ID" value="NZ_QXDJ01000004.1"/>
</dbReference>
<dbReference type="PROSITE" id="PS50111">
    <property type="entry name" value="CHEMOTAXIS_TRANSDUC_2"/>
    <property type="match status" value="1"/>
</dbReference>